<organism evidence="1 2">
    <name type="scientific">Plasmopara halstedii</name>
    <name type="common">Downy mildew of sunflower</name>
    <dbReference type="NCBI Taxonomy" id="4781"/>
    <lineage>
        <taxon>Eukaryota</taxon>
        <taxon>Sar</taxon>
        <taxon>Stramenopiles</taxon>
        <taxon>Oomycota</taxon>
        <taxon>Peronosporomycetes</taxon>
        <taxon>Peronosporales</taxon>
        <taxon>Peronosporaceae</taxon>
        <taxon>Plasmopara</taxon>
    </lineage>
</organism>
<protein>
    <submittedName>
        <fullName evidence="1">Uncharacterized protein</fullName>
    </submittedName>
</protein>
<accession>A0A0P1AY28</accession>
<dbReference type="EMBL" id="CCYD01002349">
    <property type="protein sequence ID" value="CEG46752.1"/>
    <property type="molecule type" value="Genomic_DNA"/>
</dbReference>
<reference evidence="2" key="1">
    <citation type="submission" date="2014-09" db="EMBL/GenBank/DDBJ databases">
        <authorList>
            <person name="Sharma Rahul"/>
            <person name="Thines Marco"/>
        </authorList>
    </citation>
    <scope>NUCLEOTIDE SEQUENCE [LARGE SCALE GENOMIC DNA]</scope>
</reference>
<proteinExistence type="predicted"/>
<dbReference type="AlphaFoldDB" id="A0A0P1AY28"/>
<dbReference type="Proteomes" id="UP000054928">
    <property type="component" value="Unassembled WGS sequence"/>
</dbReference>
<dbReference type="GeneID" id="36398490"/>
<evidence type="ECO:0000313" key="1">
    <source>
        <dbReference type="EMBL" id="CEG46752.1"/>
    </source>
</evidence>
<name>A0A0P1AY28_PLAHL</name>
<sequence length="56" mass="6439">MSDPARQVNYLDTRTETFLSRVSQKDQAITLDLLEEGDVLQAQGEHHFYEISSKVK</sequence>
<keyword evidence="2" id="KW-1185">Reference proteome</keyword>
<dbReference type="RefSeq" id="XP_024583121.1">
    <property type="nucleotide sequence ID" value="XM_024717642.1"/>
</dbReference>
<evidence type="ECO:0000313" key="2">
    <source>
        <dbReference type="Proteomes" id="UP000054928"/>
    </source>
</evidence>